<organism evidence="19 20">
    <name type="scientific">Limibacillus halophilus</name>
    <dbReference type="NCBI Taxonomy" id="1579333"/>
    <lineage>
        <taxon>Bacteria</taxon>
        <taxon>Pseudomonadati</taxon>
        <taxon>Pseudomonadota</taxon>
        <taxon>Alphaproteobacteria</taxon>
        <taxon>Rhodospirillales</taxon>
        <taxon>Rhodovibrionaceae</taxon>
        <taxon>Limibacillus</taxon>
    </lineage>
</organism>
<sequence>MPESIEAKAAVVESNRKLPDEFLGSPKETLIWRWSRWARRIGLERKLVFLLVFASVVSGVSTFLITTGNALVEVDDRTLTALLILDMVFLLSLLVLVGRRLVYIWLERRKGLAGARIHARMVGLFGLVAALPAVVVAAFSAIVFEYGLRAWFSDQVSTAIRNSLEVAEAYMDEHSQTIAGDAVAMAQDMGRAGTALLYSPQRLQSFVKQQAAIRALSDATVIDSGGNIFARSDLVLGLSIPPTVPQRYLDRARASEVVVYSSESEGRVRAIVKLESFADAFLVIGRLIDPRVIGHMDRTRGAYQLYTELEGQRSGLQVTFAVVFLLVATLLLLCSFWVGMAFANRLSEPIRNLIGAAEKVSAGDLQARVVEGEDTDELAHLSRAFNRMTSQLGSQQNALLQANAELEHRKGFIEAVLAGVTAGIIGLDEMGRITLANRFATDFLGQSADELEGRPLSDVLPEAAELIQLSRKRLRRPAESQIQVIDTDGHARSLLIRVTAEFQKEGFLLGFVITFDDITELVSAQRKAAWADVARRIAHEIKNPLTPIQLSAERLKRRYLKEIKSDPHTFEVCIDTIRRHVSDIGEMVNEFTSFARMPQPVFKNEDLVSVLKEALVLQEQSNTGIIYEKDFPKAPVELHCDRKQIGRAFTNILQNGAEAIEGRGEDGPQGRIRIQVSLQGDQIEVLFSDNGKGLPPLEKHRLTEPYVTTREKGTGLGLAIVKKIMEDHQGHLGLEDIPEGGAMVRLVFTKEDRSGVTSQDEGN</sequence>
<feature type="domain" description="Histidine kinase" evidence="15">
    <location>
        <begin position="536"/>
        <end position="752"/>
    </location>
</feature>
<reference evidence="19 20" key="1">
    <citation type="submission" date="2020-08" db="EMBL/GenBank/DDBJ databases">
        <title>Genomic Encyclopedia of Type Strains, Phase III (KMG-III): the genomes of soil and plant-associated and newly described type strains.</title>
        <authorList>
            <person name="Whitman W."/>
        </authorList>
    </citation>
    <scope>NUCLEOTIDE SEQUENCE [LARGE SCALE GENOMIC DNA]</scope>
    <source>
        <strain evidence="19 20">CECT 8803</strain>
    </source>
</reference>
<dbReference type="InterPro" id="IPR035965">
    <property type="entry name" value="PAS-like_dom_sf"/>
</dbReference>
<keyword evidence="4" id="KW-0597">Phosphoprotein</keyword>
<dbReference type="InterPro" id="IPR004358">
    <property type="entry name" value="Sig_transdc_His_kin-like_C"/>
</dbReference>
<dbReference type="EC" id="2.7.13.3" evidence="13"/>
<dbReference type="Pfam" id="PF02518">
    <property type="entry name" value="HATPase_c"/>
    <property type="match status" value="1"/>
</dbReference>
<evidence type="ECO:0000256" key="12">
    <source>
        <dbReference type="ARBA" id="ARBA00023136"/>
    </source>
</evidence>
<comment type="catalytic activity">
    <reaction evidence="1 13">
        <text>ATP + protein L-histidine = ADP + protein N-phospho-L-histidine.</text>
        <dbReference type="EC" id="2.7.13.3"/>
    </reaction>
</comment>
<keyword evidence="13" id="KW-0535">Nitrogen fixation</keyword>
<evidence type="ECO:0000259" key="18">
    <source>
        <dbReference type="PROSITE" id="PS50885"/>
    </source>
</evidence>
<dbReference type="RefSeq" id="WP_183416734.1">
    <property type="nucleotide sequence ID" value="NZ_JACHXA010000005.1"/>
</dbReference>
<keyword evidence="5 13" id="KW-0808">Transferase</keyword>
<dbReference type="InterPro" id="IPR036890">
    <property type="entry name" value="HATPase_C_sf"/>
</dbReference>
<dbReference type="InterPro" id="IPR000014">
    <property type="entry name" value="PAS"/>
</dbReference>
<dbReference type="SMART" id="SM00387">
    <property type="entry name" value="HATPase_c"/>
    <property type="match status" value="1"/>
</dbReference>
<dbReference type="InterPro" id="IPR036097">
    <property type="entry name" value="HisK_dim/P_sf"/>
</dbReference>
<dbReference type="GO" id="GO:0005524">
    <property type="term" value="F:ATP binding"/>
    <property type="evidence" value="ECO:0007669"/>
    <property type="project" value="UniProtKB-UniRule"/>
</dbReference>
<name>A0A839SY99_9PROT</name>
<evidence type="ECO:0000256" key="1">
    <source>
        <dbReference type="ARBA" id="ARBA00000085"/>
    </source>
</evidence>
<protein>
    <recommendedName>
        <fullName evidence="13">Nitrogen regulation protein</fullName>
        <ecNumber evidence="13">2.7.13.3</ecNumber>
    </recommendedName>
</protein>
<evidence type="ECO:0000256" key="8">
    <source>
        <dbReference type="ARBA" id="ARBA00022777"/>
    </source>
</evidence>
<dbReference type="InterPro" id="IPR003661">
    <property type="entry name" value="HisK_dim/P_dom"/>
</dbReference>
<evidence type="ECO:0000256" key="3">
    <source>
        <dbReference type="ARBA" id="ARBA00022475"/>
    </source>
</evidence>
<keyword evidence="3 13" id="KW-1003">Cell membrane</keyword>
<feature type="transmembrane region" description="Helical" evidence="14">
    <location>
        <begin position="79"/>
        <end position="102"/>
    </location>
</feature>
<feature type="domain" description="HAMP" evidence="18">
    <location>
        <begin position="344"/>
        <end position="397"/>
    </location>
</feature>
<dbReference type="PROSITE" id="PS50113">
    <property type="entry name" value="PAC"/>
    <property type="match status" value="1"/>
</dbReference>
<dbReference type="SMART" id="SM00388">
    <property type="entry name" value="HisKA"/>
    <property type="match status" value="1"/>
</dbReference>
<accession>A0A839SY99</accession>
<dbReference type="GO" id="GO:0009399">
    <property type="term" value="P:nitrogen fixation"/>
    <property type="evidence" value="ECO:0007669"/>
    <property type="project" value="UniProtKB-UniRule"/>
</dbReference>
<feature type="transmembrane region" description="Helical" evidence="14">
    <location>
        <begin position="47"/>
        <end position="67"/>
    </location>
</feature>
<feature type="transmembrane region" description="Helical" evidence="14">
    <location>
        <begin position="318"/>
        <end position="343"/>
    </location>
</feature>
<dbReference type="Gene3D" id="1.10.287.130">
    <property type="match status" value="1"/>
</dbReference>
<dbReference type="Pfam" id="PF00672">
    <property type="entry name" value="HAMP"/>
    <property type="match status" value="1"/>
</dbReference>
<dbReference type="InterPro" id="IPR005467">
    <property type="entry name" value="His_kinase_dom"/>
</dbReference>
<dbReference type="PIRSF" id="PIRSF037532">
    <property type="entry name" value="STHK_NtrY"/>
    <property type="match status" value="1"/>
</dbReference>
<dbReference type="CDD" id="cd00082">
    <property type="entry name" value="HisKA"/>
    <property type="match status" value="1"/>
</dbReference>
<comment type="caution">
    <text evidence="19">The sequence shown here is derived from an EMBL/GenBank/DDBJ whole genome shotgun (WGS) entry which is preliminary data.</text>
</comment>
<evidence type="ECO:0000313" key="19">
    <source>
        <dbReference type="EMBL" id="MBB3065923.1"/>
    </source>
</evidence>
<evidence type="ECO:0000256" key="9">
    <source>
        <dbReference type="ARBA" id="ARBA00022840"/>
    </source>
</evidence>
<evidence type="ECO:0000259" key="15">
    <source>
        <dbReference type="PROSITE" id="PS50109"/>
    </source>
</evidence>
<dbReference type="Proteomes" id="UP000581135">
    <property type="component" value="Unassembled WGS sequence"/>
</dbReference>
<keyword evidence="8 13" id="KW-0418">Kinase</keyword>
<feature type="domain" description="PAC" evidence="17">
    <location>
        <begin position="478"/>
        <end position="530"/>
    </location>
</feature>
<dbReference type="InterPro" id="IPR000700">
    <property type="entry name" value="PAS-assoc_C"/>
</dbReference>
<keyword evidence="20" id="KW-1185">Reference proteome</keyword>
<evidence type="ECO:0000259" key="17">
    <source>
        <dbReference type="PROSITE" id="PS50113"/>
    </source>
</evidence>
<dbReference type="PROSITE" id="PS50109">
    <property type="entry name" value="HIS_KIN"/>
    <property type="match status" value="1"/>
</dbReference>
<evidence type="ECO:0000256" key="5">
    <source>
        <dbReference type="ARBA" id="ARBA00022679"/>
    </source>
</evidence>
<evidence type="ECO:0000256" key="14">
    <source>
        <dbReference type="SAM" id="Phobius"/>
    </source>
</evidence>
<dbReference type="PANTHER" id="PTHR43065">
    <property type="entry name" value="SENSOR HISTIDINE KINASE"/>
    <property type="match status" value="1"/>
</dbReference>
<dbReference type="InterPro" id="IPR013767">
    <property type="entry name" value="PAS_fold"/>
</dbReference>
<dbReference type="SMART" id="SM00091">
    <property type="entry name" value="PAS"/>
    <property type="match status" value="1"/>
</dbReference>
<dbReference type="CDD" id="cd06225">
    <property type="entry name" value="HAMP"/>
    <property type="match status" value="1"/>
</dbReference>
<dbReference type="Gene3D" id="3.30.450.20">
    <property type="entry name" value="PAS domain"/>
    <property type="match status" value="1"/>
</dbReference>
<evidence type="ECO:0000313" key="20">
    <source>
        <dbReference type="Proteomes" id="UP000581135"/>
    </source>
</evidence>
<gene>
    <name evidence="19" type="ORF">FHR98_002219</name>
</gene>
<dbReference type="PRINTS" id="PR00344">
    <property type="entry name" value="BCTRLSENSOR"/>
</dbReference>
<dbReference type="SUPFAM" id="SSF55785">
    <property type="entry name" value="PYP-like sensor domain (PAS domain)"/>
    <property type="match status" value="1"/>
</dbReference>
<evidence type="ECO:0000259" key="16">
    <source>
        <dbReference type="PROSITE" id="PS50112"/>
    </source>
</evidence>
<evidence type="ECO:0000256" key="6">
    <source>
        <dbReference type="ARBA" id="ARBA00022692"/>
    </source>
</evidence>
<dbReference type="Pfam" id="PF00989">
    <property type="entry name" value="PAS"/>
    <property type="match status" value="1"/>
</dbReference>
<dbReference type="Pfam" id="PF00512">
    <property type="entry name" value="HisKA"/>
    <property type="match status" value="1"/>
</dbReference>
<keyword evidence="12 13" id="KW-0472">Membrane</keyword>
<keyword evidence="10 14" id="KW-1133">Transmembrane helix</keyword>
<dbReference type="SMART" id="SM00304">
    <property type="entry name" value="HAMP"/>
    <property type="match status" value="1"/>
</dbReference>
<dbReference type="InterPro" id="IPR017232">
    <property type="entry name" value="NtrY"/>
</dbReference>
<dbReference type="InterPro" id="IPR045671">
    <property type="entry name" value="NtrY-like_N"/>
</dbReference>
<dbReference type="GO" id="GO:0006355">
    <property type="term" value="P:regulation of DNA-templated transcription"/>
    <property type="evidence" value="ECO:0007669"/>
    <property type="project" value="InterPro"/>
</dbReference>
<keyword evidence="6 13" id="KW-0812">Transmembrane</keyword>
<dbReference type="Pfam" id="PF19312">
    <property type="entry name" value="NtrY_N"/>
    <property type="match status" value="1"/>
</dbReference>
<dbReference type="GO" id="GO:0005886">
    <property type="term" value="C:plasma membrane"/>
    <property type="evidence" value="ECO:0007669"/>
    <property type="project" value="UniProtKB-SubCell"/>
</dbReference>
<dbReference type="CDD" id="cd00130">
    <property type="entry name" value="PAS"/>
    <property type="match status" value="1"/>
</dbReference>
<dbReference type="InterPro" id="IPR003660">
    <property type="entry name" value="HAMP_dom"/>
</dbReference>
<feature type="transmembrane region" description="Helical" evidence="14">
    <location>
        <begin position="122"/>
        <end position="144"/>
    </location>
</feature>
<evidence type="ECO:0000256" key="2">
    <source>
        <dbReference type="ARBA" id="ARBA00004651"/>
    </source>
</evidence>
<dbReference type="Gene3D" id="6.10.340.10">
    <property type="match status" value="1"/>
</dbReference>
<dbReference type="InterPro" id="IPR003594">
    <property type="entry name" value="HATPase_dom"/>
</dbReference>
<dbReference type="SUPFAM" id="SSF47384">
    <property type="entry name" value="Homodimeric domain of signal transducing histidine kinase"/>
    <property type="match status" value="1"/>
</dbReference>
<dbReference type="PANTHER" id="PTHR43065:SF10">
    <property type="entry name" value="PEROXIDE STRESS-ACTIVATED HISTIDINE KINASE MAK3"/>
    <property type="match status" value="1"/>
</dbReference>
<dbReference type="NCBIfam" id="TIGR00229">
    <property type="entry name" value="sensory_box"/>
    <property type="match status" value="1"/>
</dbReference>
<keyword evidence="9 13" id="KW-0067">ATP-binding</keyword>
<dbReference type="GO" id="GO:0000155">
    <property type="term" value="F:phosphorelay sensor kinase activity"/>
    <property type="evidence" value="ECO:0007669"/>
    <property type="project" value="InterPro"/>
</dbReference>
<evidence type="ECO:0000256" key="4">
    <source>
        <dbReference type="ARBA" id="ARBA00022553"/>
    </source>
</evidence>
<dbReference type="SUPFAM" id="SSF158472">
    <property type="entry name" value="HAMP domain-like"/>
    <property type="match status" value="1"/>
</dbReference>
<dbReference type="PROSITE" id="PS50885">
    <property type="entry name" value="HAMP"/>
    <property type="match status" value="1"/>
</dbReference>
<evidence type="ECO:0000256" key="10">
    <source>
        <dbReference type="ARBA" id="ARBA00022989"/>
    </source>
</evidence>
<keyword evidence="11 13" id="KW-0902">Two-component regulatory system</keyword>
<dbReference type="Gene3D" id="3.30.565.10">
    <property type="entry name" value="Histidine kinase-like ATPase, C-terminal domain"/>
    <property type="match status" value="1"/>
</dbReference>
<evidence type="ECO:0000256" key="13">
    <source>
        <dbReference type="PIRNR" id="PIRNR037532"/>
    </source>
</evidence>
<evidence type="ECO:0000256" key="7">
    <source>
        <dbReference type="ARBA" id="ARBA00022741"/>
    </source>
</evidence>
<dbReference type="EMBL" id="JACHXA010000005">
    <property type="protein sequence ID" value="MBB3065923.1"/>
    <property type="molecule type" value="Genomic_DNA"/>
</dbReference>
<keyword evidence="7 13" id="KW-0547">Nucleotide-binding</keyword>
<dbReference type="SUPFAM" id="SSF55874">
    <property type="entry name" value="ATPase domain of HSP90 chaperone/DNA topoisomerase II/histidine kinase"/>
    <property type="match status" value="1"/>
</dbReference>
<dbReference type="PROSITE" id="PS50112">
    <property type="entry name" value="PAS"/>
    <property type="match status" value="1"/>
</dbReference>
<evidence type="ECO:0000256" key="11">
    <source>
        <dbReference type="ARBA" id="ARBA00023012"/>
    </source>
</evidence>
<proteinExistence type="predicted"/>
<comment type="subcellular location">
    <subcellularLocation>
        <location evidence="2 13">Cell membrane</location>
        <topology evidence="2 13">Multi-pass membrane protein</topology>
    </subcellularLocation>
</comment>
<feature type="domain" description="PAS" evidence="16">
    <location>
        <begin position="409"/>
        <end position="481"/>
    </location>
</feature>
<dbReference type="AlphaFoldDB" id="A0A839SY99"/>